<dbReference type="SMART" id="SM00028">
    <property type="entry name" value="TPR"/>
    <property type="match status" value="5"/>
</dbReference>
<dbReference type="Pfam" id="PF13374">
    <property type="entry name" value="TPR_10"/>
    <property type="match status" value="1"/>
</dbReference>
<dbReference type="PROSITE" id="PS50943">
    <property type="entry name" value="HTH_CROC1"/>
    <property type="match status" value="1"/>
</dbReference>
<dbReference type="PANTHER" id="PTHR46797:SF1">
    <property type="entry name" value="METHYLPHOSPHONATE SYNTHASE"/>
    <property type="match status" value="1"/>
</dbReference>
<dbReference type="OrthoDB" id="1150409at2"/>
<gene>
    <name evidence="4" type="ORF">C7459_11314</name>
</gene>
<dbReference type="Proteomes" id="UP000245634">
    <property type="component" value="Unassembled WGS sequence"/>
</dbReference>
<dbReference type="InterPro" id="IPR050807">
    <property type="entry name" value="TransReg_Diox_bact_type"/>
</dbReference>
<dbReference type="GO" id="GO:0003700">
    <property type="term" value="F:DNA-binding transcription factor activity"/>
    <property type="evidence" value="ECO:0007669"/>
    <property type="project" value="TreeGrafter"/>
</dbReference>
<dbReference type="Pfam" id="PF01381">
    <property type="entry name" value="HTH_3"/>
    <property type="match status" value="1"/>
</dbReference>
<dbReference type="RefSeq" id="WP_109690094.1">
    <property type="nucleotide sequence ID" value="NZ_QGGL01000013.1"/>
</dbReference>
<sequence length="421" mass="47626">MSDHPVSIGVKIKHLREALGWNQKELADKASVSPSTISGTENERFLPSPDVLHRIAKTLKVPFHELVDLIPHLKVEAMLEIAQIYRRGIDLDRALAMIARIKQQEATLHDYQRDELTWVEGNVLIVKPDTRMQAVAMLYALANKLKDSAQFNPLFFAKVHNAIGNAWALNKDFVTAKHHYQRSIDILHSHPMVDDLIVPGLYYNMADCLRMMSQEKTAIEYLNKAIPLFQRHPVPYYLGSCYLNVGNCYQNLGDAQSAVPFFRKAIPYYAEAGAKRLEYATRSLAACLSDDPPEEIIAVLEEELRVMQDELQPHEIALIKARIANVYRNRGDYAVATHLFAEAVELSATGQVTEERGFVLLHYAKLLYAMGEYEAASTYAFESSDVYSSMRLLHTDLREALHIGQQALLRLRESCGQKKGS</sequence>
<dbReference type="GO" id="GO:0003677">
    <property type="term" value="F:DNA binding"/>
    <property type="evidence" value="ECO:0007669"/>
    <property type="project" value="UniProtKB-KW"/>
</dbReference>
<proteinExistence type="predicted"/>
<name>A0A316D5N9_9BACL</name>
<dbReference type="PANTHER" id="PTHR46797">
    <property type="entry name" value="HTH-TYPE TRANSCRIPTIONAL REGULATOR"/>
    <property type="match status" value="1"/>
</dbReference>
<dbReference type="PROSITE" id="PS50005">
    <property type="entry name" value="TPR"/>
    <property type="match status" value="1"/>
</dbReference>
<dbReference type="GO" id="GO:0005829">
    <property type="term" value="C:cytosol"/>
    <property type="evidence" value="ECO:0007669"/>
    <property type="project" value="TreeGrafter"/>
</dbReference>
<dbReference type="EMBL" id="QGGL01000013">
    <property type="protein sequence ID" value="PWK09580.1"/>
    <property type="molecule type" value="Genomic_DNA"/>
</dbReference>
<dbReference type="InterPro" id="IPR010982">
    <property type="entry name" value="Lambda_DNA-bd_dom_sf"/>
</dbReference>
<reference evidence="4 5" key="1">
    <citation type="submission" date="2018-05" db="EMBL/GenBank/DDBJ databases">
        <title>Genomic Encyclopedia of Type Strains, Phase IV (KMG-IV): sequencing the most valuable type-strain genomes for metagenomic binning, comparative biology and taxonomic classification.</title>
        <authorList>
            <person name="Goeker M."/>
        </authorList>
    </citation>
    <scope>NUCLEOTIDE SEQUENCE [LARGE SCALE GENOMIC DNA]</scope>
    <source>
        <strain evidence="4 5">DSM 18773</strain>
    </source>
</reference>
<feature type="repeat" description="TPR" evidence="2">
    <location>
        <begin position="239"/>
        <end position="272"/>
    </location>
</feature>
<keyword evidence="1 4" id="KW-0238">DNA-binding</keyword>
<evidence type="ECO:0000313" key="5">
    <source>
        <dbReference type="Proteomes" id="UP000245634"/>
    </source>
</evidence>
<dbReference type="InterPro" id="IPR001387">
    <property type="entry name" value="Cro/C1-type_HTH"/>
</dbReference>
<evidence type="ECO:0000313" key="4">
    <source>
        <dbReference type="EMBL" id="PWK09580.1"/>
    </source>
</evidence>
<accession>A0A316D5N9</accession>
<dbReference type="InterPro" id="IPR019734">
    <property type="entry name" value="TPR_rpt"/>
</dbReference>
<evidence type="ECO:0000256" key="2">
    <source>
        <dbReference type="PROSITE-ProRule" id="PRU00339"/>
    </source>
</evidence>
<dbReference type="InterPro" id="IPR011990">
    <property type="entry name" value="TPR-like_helical_dom_sf"/>
</dbReference>
<dbReference type="SMART" id="SM00530">
    <property type="entry name" value="HTH_XRE"/>
    <property type="match status" value="1"/>
</dbReference>
<evidence type="ECO:0000259" key="3">
    <source>
        <dbReference type="PROSITE" id="PS50943"/>
    </source>
</evidence>
<keyword evidence="5" id="KW-1185">Reference proteome</keyword>
<organism evidence="4 5">
    <name type="scientific">Tumebacillus permanentifrigoris</name>
    <dbReference type="NCBI Taxonomy" id="378543"/>
    <lineage>
        <taxon>Bacteria</taxon>
        <taxon>Bacillati</taxon>
        <taxon>Bacillota</taxon>
        <taxon>Bacilli</taxon>
        <taxon>Bacillales</taxon>
        <taxon>Alicyclobacillaceae</taxon>
        <taxon>Tumebacillus</taxon>
    </lineage>
</organism>
<feature type="domain" description="HTH cro/C1-type" evidence="3">
    <location>
        <begin position="12"/>
        <end position="66"/>
    </location>
</feature>
<keyword evidence="2" id="KW-0802">TPR repeat</keyword>
<comment type="caution">
    <text evidence="4">The sequence shown here is derived from an EMBL/GenBank/DDBJ whole genome shotgun (WGS) entry which is preliminary data.</text>
</comment>
<protein>
    <submittedName>
        <fullName evidence="4">DNA-binding XRE family transcriptional regulator</fullName>
    </submittedName>
</protein>
<dbReference type="SUPFAM" id="SSF48452">
    <property type="entry name" value="TPR-like"/>
    <property type="match status" value="1"/>
</dbReference>
<dbReference type="AlphaFoldDB" id="A0A316D5N9"/>
<dbReference type="Gene3D" id="1.25.40.10">
    <property type="entry name" value="Tetratricopeptide repeat domain"/>
    <property type="match status" value="2"/>
</dbReference>
<dbReference type="SUPFAM" id="SSF47413">
    <property type="entry name" value="lambda repressor-like DNA-binding domains"/>
    <property type="match status" value="1"/>
</dbReference>
<dbReference type="Gene3D" id="1.10.260.40">
    <property type="entry name" value="lambda repressor-like DNA-binding domains"/>
    <property type="match status" value="1"/>
</dbReference>
<dbReference type="CDD" id="cd00093">
    <property type="entry name" value="HTH_XRE"/>
    <property type="match status" value="1"/>
</dbReference>
<dbReference type="Pfam" id="PF13424">
    <property type="entry name" value="TPR_12"/>
    <property type="match status" value="1"/>
</dbReference>
<evidence type="ECO:0000256" key="1">
    <source>
        <dbReference type="ARBA" id="ARBA00023125"/>
    </source>
</evidence>